<evidence type="ECO:0000256" key="4">
    <source>
        <dbReference type="ARBA" id="ARBA00022723"/>
    </source>
</evidence>
<comment type="catalytic activity">
    <reaction evidence="8">
        <text>L-seryl-[protein] + ATP = 3-O-(5'-adenylyl)-L-seryl-[protein] + diphosphate</text>
        <dbReference type="Rhea" id="RHEA:58120"/>
        <dbReference type="Rhea" id="RHEA-COMP:9863"/>
        <dbReference type="Rhea" id="RHEA-COMP:15073"/>
        <dbReference type="ChEBI" id="CHEBI:29999"/>
        <dbReference type="ChEBI" id="CHEBI:30616"/>
        <dbReference type="ChEBI" id="CHEBI:33019"/>
        <dbReference type="ChEBI" id="CHEBI:142516"/>
        <dbReference type="EC" id="2.7.7.108"/>
    </reaction>
</comment>
<keyword evidence="3 8" id="KW-0548">Nucleotidyltransferase</keyword>
<comment type="function">
    <text evidence="8">Nucleotidyltransferase involved in the post-translational modification of proteins. It can catalyze the addition of adenosine monophosphate (AMP) or uridine monophosphate (UMP) to a protein, resulting in modifications known as AMPylation and UMPylation.</text>
</comment>
<dbReference type="PANTHER" id="PTHR32057:SF14">
    <property type="entry name" value="PROTEIN ADENYLYLTRANSFERASE SELO, MITOCHONDRIAL"/>
    <property type="match status" value="1"/>
</dbReference>
<comment type="catalytic activity">
    <reaction evidence="8">
        <text>L-tyrosyl-[protein] + UTP = O-(5'-uridylyl)-L-tyrosyl-[protein] + diphosphate</text>
        <dbReference type="Rhea" id="RHEA:83887"/>
        <dbReference type="Rhea" id="RHEA-COMP:10136"/>
        <dbReference type="Rhea" id="RHEA-COMP:20238"/>
        <dbReference type="ChEBI" id="CHEBI:33019"/>
        <dbReference type="ChEBI" id="CHEBI:46398"/>
        <dbReference type="ChEBI" id="CHEBI:46858"/>
        <dbReference type="ChEBI" id="CHEBI:90602"/>
    </reaction>
</comment>
<comment type="catalytic activity">
    <reaction evidence="8">
        <text>L-histidyl-[protein] + UTP = N(tele)-(5'-uridylyl)-L-histidyl-[protein] + diphosphate</text>
        <dbReference type="Rhea" id="RHEA:83891"/>
        <dbReference type="Rhea" id="RHEA-COMP:9745"/>
        <dbReference type="Rhea" id="RHEA-COMP:20239"/>
        <dbReference type="ChEBI" id="CHEBI:29979"/>
        <dbReference type="ChEBI" id="CHEBI:33019"/>
        <dbReference type="ChEBI" id="CHEBI:46398"/>
        <dbReference type="ChEBI" id="CHEBI:233474"/>
    </reaction>
</comment>
<accession>A0ABY7AMR9</accession>
<organism evidence="9 10">
    <name type="scientific">Catenovulum adriaticum</name>
    <dbReference type="NCBI Taxonomy" id="2984846"/>
    <lineage>
        <taxon>Bacteria</taxon>
        <taxon>Pseudomonadati</taxon>
        <taxon>Pseudomonadota</taxon>
        <taxon>Gammaproteobacteria</taxon>
        <taxon>Alteromonadales</taxon>
        <taxon>Alteromonadaceae</taxon>
        <taxon>Catenovulum</taxon>
    </lineage>
</organism>
<evidence type="ECO:0000256" key="2">
    <source>
        <dbReference type="ARBA" id="ARBA00022679"/>
    </source>
</evidence>
<keyword evidence="2 8" id="KW-0808">Transferase</keyword>
<evidence type="ECO:0000313" key="9">
    <source>
        <dbReference type="EMBL" id="WAJ70848.1"/>
    </source>
</evidence>
<feature type="binding site" evidence="8">
    <location>
        <position position="256"/>
    </location>
    <ligand>
        <name>ATP</name>
        <dbReference type="ChEBI" id="CHEBI:30616"/>
    </ligand>
</feature>
<dbReference type="PANTHER" id="PTHR32057">
    <property type="entry name" value="PROTEIN ADENYLYLTRANSFERASE SELO, MITOCHONDRIAL"/>
    <property type="match status" value="1"/>
</dbReference>
<evidence type="ECO:0000256" key="7">
    <source>
        <dbReference type="ARBA" id="ARBA00022842"/>
    </source>
</evidence>
<evidence type="ECO:0000256" key="1">
    <source>
        <dbReference type="ARBA" id="ARBA00009747"/>
    </source>
</evidence>
<feature type="binding site" evidence="8">
    <location>
        <position position="86"/>
    </location>
    <ligand>
        <name>ATP</name>
        <dbReference type="ChEBI" id="CHEBI:30616"/>
    </ligand>
</feature>
<dbReference type="InterPro" id="IPR003846">
    <property type="entry name" value="SelO"/>
</dbReference>
<protein>
    <recommendedName>
        <fullName evidence="8">Protein nucleotidyltransferase YdiU</fullName>
        <ecNumber evidence="8">2.7.7.-</ecNumber>
    </recommendedName>
    <alternativeName>
        <fullName evidence="8">Protein adenylyltransferase YdiU</fullName>
        <ecNumber evidence="8">2.7.7.108</ecNumber>
    </alternativeName>
    <alternativeName>
        <fullName evidence="8">Protein uridylyltransferase YdiU</fullName>
        <ecNumber evidence="8">2.7.7.-</ecNumber>
    </alternativeName>
</protein>
<feature type="binding site" evidence="8">
    <location>
        <position position="120"/>
    </location>
    <ligand>
        <name>ATP</name>
        <dbReference type="ChEBI" id="CHEBI:30616"/>
    </ligand>
</feature>
<sequence length="477" mass="53955">MQFNNRYAKQMAGHYAEQPPMGLSQPQLVCYNDELANFLGLDNQLISKDDFLQVFSGNKLIEGMQPLAQKYTGHQFGQYNPLLGDGRGLLLGEAIASDGLTWDLHLKGAGPTPYSRGADGRAVLRSSIREFLASEAMYHLGIPTSRALALTVGDNPVYRETQEQAAMLTRVCRSHIRFGHFEYLFHTKQGDALKQLVDFTIEQYFPGCLNADKPILAFFEQVIKDTANLIAKWQSVGFCHGVMNSDNMSILGLTFDYGPYAFLDAYQEDFICNHSDHTGRYAFNRQPSIALWNLNCLAHALSELLSIDELRAALQQYEPQFIKYYSQNMQAKLGLTQFESSDKTLLGQLLDLMQVEQLDFTNTFRLLSESPEQEKLLAWFGATEQSTEWVNAYLHRVTQQDLPQAERLTQMQQVNPKYVLRNYLAQNVIEAAEKGDFTPVNELYQVLKQPFISQSGKADYAQTPPQWAKELAISCSS</sequence>
<keyword evidence="6 8" id="KW-0067">ATP-binding</keyword>
<comment type="catalytic activity">
    <reaction evidence="8">
        <text>L-threonyl-[protein] + ATP = 3-O-(5'-adenylyl)-L-threonyl-[protein] + diphosphate</text>
        <dbReference type="Rhea" id="RHEA:54292"/>
        <dbReference type="Rhea" id="RHEA-COMP:11060"/>
        <dbReference type="Rhea" id="RHEA-COMP:13847"/>
        <dbReference type="ChEBI" id="CHEBI:30013"/>
        <dbReference type="ChEBI" id="CHEBI:30616"/>
        <dbReference type="ChEBI" id="CHEBI:33019"/>
        <dbReference type="ChEBI" id="CHEBI:138113"/>
        <dbReference type="EC" id="2.7.7.108"/>
    </reaction>
</comment>
<feature type="binding site" evidence="8">
    <location>
        <position position="119"/>
    </location>
    <ligand>
        <name>ATP</name>
        <dbReference type="ChEBI" id="CHEBI:30616"/>
    </ligand>
</feature>
<feature type="binding site" evidence="8">
    <location>
        <position position="256"/>
    </location>
    <ligand>
        <name>Mg(2+)</name>
        <dbReference type="ChEBI" id="CHEBI:18420"/>
    </ligand>
</feature>
<reference evidence="9" key="1">
    <citation type="submission" date="2022-10" db="EMBL/GenBank/DDBJ databases">
        <title>Catenovulum adriacola sp. nov. isolated in the Harbour of Susak.</title>
        <authorList>
            <person name="Schoch T."/>
            <person name="Reich S.J."/>
            <person name="Stoeferle S."/>
            <person name="Flaiz M."/>
            <person name="Kazda M."/>
            <person name="Riedel C.U."/>
            <person name="Duerre P."/>
        </authorList>
    </citation>
    <scope>NUCLEOTIDE SEQUENCE</scope>
    <source>
        <strain evidence="9">TS8</strain>
    </source>
</reference>
<keyword evidence="10" id="KW-1185">Reference proteome</keyword>
<keyword evidence="7 8" id="KW-0460">Magnesium</keyword>
<dbReference type="Proteomes" id="UP001163726">
    <property type="component" value="Chromosome"/>
</dbReference>
<feature type="binding site" evidence="8">
    <location>
        <position position="247"/>
    </location>
    <ligand>
        <name>Mg(2+)</name>
        <dbReference type="ChEBI" id="CHEBI:18420"/>
    </ligand>
</feature>
<gene>
    <name evidence="8" type="primary">ydiU</name>
    <name evidence="8" type="synonym">selO</name>
    <name evidence="9" type="ORF">OLW01_03290</name>
</gene>
<evidence type="ECO:0000313" key="10">
    <source>
        <dbReference type="Proteomes" id="UP001163726"/>
    </source>
</evidence>
<dbReference type="EMBL" id="CP109965">
    <property type="protein sequence ID" value="WAJ70848.1"/>
    <property type="molecule type" value="Genomic_DNA"/>
</dbReference>
<dbReference type="HAMAP" id="MF_00692">
    <property type="entry name" value="SelO"/>
    <property type="match status" value="1"/>
</dbReference>
<keyword evidence="4 8" id="KW-0479">Metal-binding</keyword>
<dbReference type="EC" id="2.7.7.108" evidence="8"/>
<dbReference type="NCBIfam" id="NF000658">
    <property type="entry name" value="PRK00029.1"/>
    <property type="match status" value="1"/>
</dbReference>
<feature type="binding site" evidence="8">
    <location>
        <position position="107"/>
    </location>
    <ligand>
        <name>ATP</name>
        <dbReference type="ChEBI" id="CHEBI:30616"/>
    </ligand>
</feature>
<comment type="catalytic activity">
    <reaction evidence="8">
        <text>L-tyrosyl-[protein] + ATP = O-(5'-adenylyl)-L-tyrosyl-[protein] + diphosphate</text>
        <dbReference type="Rhea" id="RHEA:54288"/>
        <dbReference type="Rhea" id="RHEA-COMP:10136"/>
        <dbReference type="Rhea" id="RHEA-COMP:13846"/>
        <dbReference type="ChEBI" id="CHEBI:30616"/>
        <dbReference type="ChEBI" id="CHEBI:33019"/>
        <dbReference type="ChEBI" id="CHEBI:46858"/>
        <dbReference type="ChEBI" id="CHEBI:83624"/>
        <dbReference type="EC" id="2.7.7.108"/>
    </reaction>
</comment>
<name>A0ABY7AMR9_9ALTE</name>
<evidence type="ECO:0000256" key="8">
    <source>
        <dbReference type="HAMAP-Rule" id="MF_00692"/>
    </source>
</evidence>
<comment type="cofactor">
    <cofactor evidence="8">
        <name>Mg(2+)</name>
        <dbReference type="ChEBI" id="CHEBI:18420"/>
    </cofactor>
    <cofactor evidence="8">
        <name>Mn(2+)</name>
        <dbReference type="ChEBI" id="CHEBI:29035"/>
    </cofactor>
</comment>
<evidence type="ECO:0000256" key="3">
    <source>
        <dbReference type="ARBA" id="ARBA00022695"/>
    </source>
</evidence>
<dbReference type="RefSeq" id="WP_268075193.1">
    <property type="nucleotide sequence ID" value="NZ_CP109965.1"/>
</dbReference>
<keyword evidence="5 8" id="KW-0547">Nucleotide-binding</keyword>
<keyword evidence="8" id="KW-0464">Manganese</keyword>
<evidence type="ECO:0000256" key="6">
    <source>
        <dbReference type="ARBA" id="ARBA00022840"/>
    </source>
</evidence>
<feature type="binding site" evidence="8">
    <location>
        <position position="177"/>
    </location>
    <ligand>
        <name>ATP</name>
        <dbReference type="ChEBI" id="CHEBI:30616"/>
    </ligand>
</feature>
<comment type="catalytic activity">
    <reaction evidence="8">
        <text>L-seryl-[protein] + UTP = O-(5'-uridylyl)-L-seryl-[protein] + diphosphate</text>
        <dbReference type="Rhea" id="RHEA:64604"/>
        <dbReference type="Rhea" id="RHEA-COMP:9863"/>
        <dbReference type="Rhea" id="RHEA-COMP:16635"/>
        <dbReference type="ChEBI" id="CHEBI:29999"/>
        <dbReference type="ChEBI" id="CHEBI:33019"/>
        <dbReference type="ChEBI" id="CHEBI:46398"/>
        <dbReference type="ChEBI" id="CHEBI:156051"/>
    </reaction>
</comment>
<dbReference type="EC" id="2.7.7.-" evidence="8"/>
<proteinExistence type="inferred from homology"/>
<feature type="binding site" evidence="8">
    <location>
        <position position="84"/>
    </location>
    <ligand>
        <name>ATP</name>
        <dbReference type="ChEBI" id="CHEBI:30616"/>
    </ligand>
</feature>
<evidence type="ECO:0000256" key="5">
    <source>
        <dbReference type="ARBA" id="ARBA00022741"/>
    </source>
</evidence>
<feature type="binding site" evidence="8">
    <location>
        <position position="170"/>
    </location>
    <ligand>
        <name>ATP</name>
        <dbReference type="ChEBI" id="CHEBI:30616"/>
    </ligand>
</feature>
<feature type="active site" description="Proton acceptor" evidence="8">
    <location>
        <position position="246"/>
    </location>
</feature>
<feature type="binding site" evidence="8">
    <location>
        <position position="87"/>
    </location>
    <ligand>
        <name>ATP</name>
        <dbReference type="ChEBI" id="CHEBI:30616"/>
    </ligand>
</feature>
<dbReference type="Pfam" id="PF02696">
    <property type="entry name" value="SelO"/>
    <property type="match status" value="1"/>
</dbReference>
<comment type="similarity">
    <text evidence="1 8">Belongs to the SELO family.</text>
</comment>